<dbReference type="InterPro" id="IPR004761">
    <property type="entry name" value="Spore_GerAB"/>
</dbReference>
<evidence type="ECO:0000256" key="4">
    <source>
        <dbReference type="ARBA" id="ARBA00022544"/>
    </source>
</evidence>
<feature type="transmembrane region" description="Helical" evidence="8">
    <location>
        <begin position="104"/>
        <end position="132"/>
    </location>
</feature>
<dbReference type="Pfam" id="PF03845">
    <property type="entry name" value="Spore_permease"/>
    <property type="match status" value="1"/>
</dbReference>
<keyword evidence="6 8" id="KW-1133">Transmembrane helix</keyword>
<protein>
    <submittedName>
        <fullName evidence="9">Spore gernimation protein KB</fullName>
    </submittedName>
</protein>
<dbReference type="RefSeq" id="WP_036824625.1">
    <property type="nucleotide sequence ID" value="NZ_AVBF01000107.1"/>
</dbReference>
<feature type="transmembrane region" description="Helical" evidence="8">
    <location>
        <begin position="270"/>
        <end position="294"/>
    </location>
</feature>
<keyword evidence="5 8" id="KW-0812">Transmembrane</keyword>
<feature type="transmembrane region" description="Helical" evidence="8">
    <location>
        <begin position="36"/>
        <end position="57"/>
    </location>
</feature>
<feature type="transmembrane region" description="Helical" evidence="8">
    <location>
        <begin position="69"/>
        <end position="92"/>
    </location>
</feature>
<feature type="transmembrane region" description="Helical" evidence="8">
    <location>
        <begin position="306"/>
        <end position="328"/>
    </location>
</feature>
<dbReference type="GO" id="GO:0009847">
    <property type="term" value="P:spore germination"/>
    <property type="evidence" value="ECO:0007669"/>
    <property type="project" value="InterPro"/>
</dbReference>
<evidence type="ECO:0000313" key="10">
    <source>
        <dbReference type="Proteomes" id="UP000030147"/>
    </source>
</evidence>
<dbReference type="AlphaFoldDB" id="A0A0A2T530"/>
<keyword evidence="4" id="KW-0309">Germination</keyword>
<dbReference type="Proteomes" id="UP000030147">
    <property type="component" value="Unassembled WGS sequence"/>
</dbReference>
<comment type="subcellular location">
    <subcellularLocation>
        <location evidence="1">Membrane</location>
        <topology evidence="1">Multi-pass membrane protein</topology>
    </subcellularLocation>
</comment>
<keyword evidence="3" id="KW-0813">Transport</keyword>
<organism evidence="9 10">
    <name type="scientific">Pontibacillus yanchengensis Y32</name>
    <dbReference type="NCBI Taxonomy" id="1385514"/>
    <lineage>
        <taxon>Bacteria</taxon>
        <taxon>Bacillati</taxon>
        <taxon>Bacillota</taxon>
        <taxon>Bacilli</taxon>
        <taxon>Bacillales</taxon>
        <taxon>Bacillaceae</taxon>
        <taxon>Pontibacillus</taxon>
    </lineage>
</organism>
<feature type="transmembrane region" description="Helical" evidence="8">
    <location>
        <begin position="185"/>
        <end position="206"/>
    </location>
</feature>
<keyword evidence="7 8" id="KW-0472">Membrane</keyword>
<evidence type="ECO:0000256" key="2">
    <source>
        <dbReference type="ARBA" id="ARBA00007998"/>
    </source>
</evidence>
<name>A0A0A2T530_9BACI</name>
<dbReference type="GO" id="GO:0016020">
    <property type="term" value="C:membrane"/>
    <property type="evidence" value="ECO:0007669"/>
    <property type="project" value="UniProtKB-SubCell"/>
</dbReference>
<evidence type="ECO:0000256" key="1">
    <source>
        <dbReference type="ARBA" id="ARBA00004141"/>
    </source>
</evidence>
<evidence type="ECO:0000256" key="8">
    <source>
        <dbReference type="SAM" id="Phobius"/>
    </source>
</evidence>
<gene>
    <name evidence="9" type="ORF">N782_03700</name>
</gene>
<evidence type="ECO:0000256" key="7">
    <source>
        <dbReference type="ARBA" id="ARBA00023136"/>
    </source>
</evidence>
<proteinExistence type="inferred from homology"/>
<dbReference type="NCBIfam" id="TIGR00912">
    <property type="entry name" value="2A0309"/>
    <property type="match status" value="1"/>
</dbReference>
<dbReference type="eggNOG" id="COG0531">
    <property type="taxonomic scope" value="Bacteria"/>
</dbReference>
<comment type="caution">
    <text evidence="9">The sequence shown here is derived from an EMBL/GenBank/DDBJ whole genome shotgun (WGS) entry which is preliminary data.</text>
</comment>
<evidence type="ECO:0000256" key="3">
    <source>
        <dbReference type="ARBA" id="ARBA00022448"/>
    </source>
</evidence>
<feature type="transmembrane region" description="Helical" evidence="8">
    <location>
        <begin position="340"/>
        <end position="360"/>
    </location>
</feature>
<evidence type="ECO:0000256" key="5">
    <source>
        <dbReference type="ARBA" id="ARBA00022692"/>
    </source>
</evidence>
<dbReference type="PANTHER" id="PTHR34975">
    <property type="entry name" value="SPORE GERMINATION PROTEIN A2"/>
    <property type="match status" value="1"/>
</dbReference>
<reference evidence="9 10" key="1">
    <citation type="journal article" date="2015" name="Stand. Genomic Sci.">
        <title>High quality draft genome sequence of the moderately halophilic bacterium Pontibacillus yanchengensis Y32(T) and comparison among Pontibacillus genomes.</title>
        <authorList>
            <person name="Huang J."/>
            <person name="Qiao Z.X."/>
            <person name="Tang J.W."/>
            <person name="Wang G."/>
        </authorList>
    </citation>
    <scope>NUCLEOTIDE SEQUENCE [LARGE SCALE GENOMIC DNA]</scope>
    <source>
        <strain evidence="9 10">Y32</strain>
    </source>
</reference>
<dbReference type="EMBL" id="AVBF01000107">
    <property type="protein sequence ID" value="KGP70847.1"/>
    <property type="molecule type" value="Genomic_DNA"/>
</dbReference>
<accession>A0A0A2T530</accession>
<dbReference type="PANTHER" id="PTHR34975:SF2">
    <property type="entry name" value="SPORE GERMINATION PROTEIN A2"/>
    <property type="match status" value="1"/>
</dbReference>
<feature type="transmembrane region" description="Helical" evidence="8">
    <location>
        <begin position="144"/>
        <end position="165"/>
    </location>
</feature>
<dbReference type="STRING" id="1385514.N782_03700"/>
<evidence type="ECO:0000256" key="6">
    <source>
        <dbReference type="ARBA" id="ARBA00022989"/>
    </source>
</evidence>
<dbReference type="OrthoDB" id="2078716at2"/>
<evidence type="ECO:0000313" key="9">
    <source>
        <dbReference type="EMBL" id="KGP70847.1"/>
    </source>
</evidence>
<keyword evidence="10" id="KW-1185">Reference proteome</keyword>
<sequence>MTNEKINRYQLFTLIIFFELGSTFLVGLSLNAGRDSWIVLLLSLLGGIGLLLGYLKLYSWYPDLLFTKAVIKVLGRVVGYPIALLYCIYFLYMGARVLRDFGDLLAITILHGTPLFVTITLFTIIIGFGAYLGIEVIARTGEIFLPWALLMGGLFIFFVYMMGLPQLHNIQPILNDGWSNIWNNVFPAGITFPFGEMIVFSMLYPYVTNQKKLSTTSLFGLFISGLIITLISVTIVTVLGPSWAKSSAVPVLDTISMVNLQDFIQRLDPIVIILLVMAGFFKIALLFYVSFIGLKDLLSIPNNRRGAFVIVLSLLLITVSLVMSKNYIEHTEVGLKIVPLYIHVPMQIIVPFFLISIAIVRKKLAKN</sequence>
<feature type="transmembrane region" description="Helical" evidence="8">
    <location>
        <begin position="12"/>
        <end position="30"/>
    </location>
</feature>
<feature type="transmembrane region" description="Helical" evidence="8">
    <location>
        <begin position="218"/>
        <end position="240"/>
    </location>
</feature>
<comment type="similarity">
    <text evidence="2">Belongs to the amino acid-polyamine-organocation (APC) superfamily. Spore germination protein (SGP) (TC 2.A.3.9) family.</text>
</comment>